<dbReference type="CDD" id="cd18008">
    <property type="entry name" value="DEXDc_SHPRH-like"/>
    <property type="match status" value="1"/>
</dbReference>
<evidence type="ECO:0000313" key="11">
    <source>
        <dbReference type="Proteomes" id="UP000478008"/>
    </source>
</evidence>
<dbReference type="AlphaFoldDB" id="A0A7D9CYS5"/>
<dbReference type="InterPro" id="IPR000330">
    <property type="entry name" value="SNF2_N"/>
</dbReference>
<dbReference type="GO" id="GO:0016787">
    <property type="term" value="F:hydrolase activity"/>
    <property type="evidence" value="ECO:0007669"/>
    <property type="project" value="UniProtKB-KW"/>
</dbReference>
<dbReference type="GO" id="GO:0008094">
    <property type="term" value="F:ATP-dependent activity, acting on DNA"/>
    <property type="evidence" value="ECO:0007669"/>
    <property type="project" value="TreeGrafter"/>
</dbReference>
<dbReference type="PROSITE" id="PS50089">
    <property type="entry name" value="ZF_RING_2"/>
    <property type="match status" value="1"/>
</dbReference>
<dbReference type="GO" id="GO:0005524">
    <property type="term" value="F:ATP binding"/>
    <property type="evidence" value="ECO:0007669"/>
    <property type="project" value="UniProtKB-KW"/>
</dbReference>
<reference evidence="10 11" key="1">
    <citation type="submission" date="2019-07" db="EMBL/GenBank/DDBJ databases">
        <authorList>
            <person name="Friedrich A."/>
            <person name="Schacherer J."/>
        </authorList>
    </citation>
    <scope>NUCLEOTIDE SEQUENCE [LARGE SCALE GENOMIC DNA]</scope>
</reference>
<dbReference type="Gene3D" id="3.40.50.10810">
    <property type="entry name" value="Tandem AAA-ATPase domain"/>
    <property type="match status" value="1"/>
</dbReference>
<dbReference type="EMBL" id="CABFWN010000003">
    <property type="protein sequence ID" value="VUG18556.1"/>
    <property type="molecule type" value="Genomic_DNA"/>
</dbReference>
<gene>
    <name evidence="10" type="primary">RAD5</name>
    <name evidence="10" type="ORF">DEBR0S3_14466G</name>
</gene>
<dbReference type="SUPFAM" id="SSF52540">
    <property type="entry name" value="P-loop containing nucleoside triphosphate hydrolases"/>
    <property type="match status" value="2"/>
</dbReference>
<dbReference type="InterPro" id="IPR027417">
    <property type="entry name" value="P-loop_NTPase"/>
</dbReference>
<dbReference type="Gene3D" id="3.30.40.10">
    <property type="entry name" value="Zinc/RING finger domain, C3HC4 (zinc finger)"/>
    <property type="match status" value="1"/>
</dbReference>
<evidence type="ECO:0000256" key="9">
    <source>
        <dbReference type="PROSITE-ProRule" id="PRU00175"/>
    </source>
</evidence>
<dbReference type="SUPFAM" id="SSF57850">
    <property type="entry name" value="RING/U-box"/>
    <property type="match status" value="1"/>
</dbReference>
<evidence type="ECO:0000256" key="6">
    <source>
        <dbReference type="ARBA" id="ARBA00022806"/>
    </source>
</evidence>
<comment type="similarity">
    <text evidence="1">Belongs to the SNF2/RAD54 helicase family.</text>
</comment>
<dbReference type="InterPro" id="IPR001650">
    <property type="entry name" value="Helicase_C-like"/>
</dbReference>
<dbReference type="SMART" id="SM00184">
    <property type="entry name" value="RING"/>
    <property type="match status" value="1"/>
</dbReference>
<dbReference type="Gene3D" id="3.40.50.300">
    <property type="entry name" value="P-loop containing nucleotide triphosphate hydrolases"/>
    <property type="match status" value="1"/>
</dbReference>
<dbReference type="GO" id="GO:0008270">
    <property type="term" value="F:zinc ion binding"/>
    <property type="evidence" value="ECO:0007669"/>
    <property type="project" value="UniProtKB-KW"/>
</dbReference>
<dbReference type="PROSITE" id="PS51192">
    <property type="entry name" value="HELICASE_ATP_BIND_1"/>
    <property type="match status" value="1"/>
</dbReference>
<accession>A0A7D9CYS5</accession>
<dbReference type="GO" id="GO:0006281">
    <property type="term" value="P:DNA repair"/>
    <property type="evidence" value="ECO:0007669"/>
    <property type="project" value="TreeGrafter"/>
</dbReference>
<dbReference type="InterPro" id="IPR014001">
    <property type="entry name" value="Helicase_ATP-bd"/>
</dbReference>
<evidence type="ECO:0000313" key="10">
    <source>
        <dbReference type="EMBL" id="VUG18556.1"/>
    </source>
</evidence>
<evidence type="ECO:0000256" key="5">
    <source>
        <dbReference type="ARBA" id="ARBA00022801"/>
    </source>
</evidence>
<dbReference type="InterPro" id="IPR001841">
    <property type="entry name" value="Znf_RING"/>
</dbReference>
<dbReference type="SMART" id="SM00490">
    <property type="entry name" value="HELICc"/>
    <property type="match status" value="1"/>
</dbReference>
<sequence length="1135" mass="128774">MKRSPFFDHSLKTVVSPSSVPSTQDDPIVIDDVTSSPDDSAFASFKKGMLSLFRGISTPILEKLFDDYKGSDSPLAEATNAYLDNPDYYKLSPFTNVSSRKHKAPSLLDSNIVKKKKLAMNVKPSTSILTISEEPNDDSCVSSAGDVSDNWRKYIGSFDVDCWCTRTVVSSSLFGDGHLIFEVHKTNDNVVYIKLAETGRALREIGRVNEDVAVCLGPLLRAHILYVTLEPYYFPGGIMHIGDTFIMQVHCFVESVLFSQSDNSNKNLLHALKYSEGNHLKSKDESLDAFTIRKRTSIFDLFRRVGISTPAIPRSGGVKNAQIVDLSDSGNDDQEDLNSNEFTMNKIKDLYGTNQSAAIKYEWPETSPSDFNLELRPYQKHGLSWMLHRENEDKKIAGGNLSKSENDIDKAINPLYREYKWPSVPKNLKQYEVLKGEFEGSFYINLYDGSCSFKRPTLNSGCVGGILADEMGLGKTITTLSLIFSCPYDTHITDVQSQLSENRSYASGTTLIVVPMALLSQWDKEFTRVNGSVERHCFVYYGTNIVDNLPNLLCNNSKAPTVILTTYGIVQSEWSRIESKDTSKGLYSVDFFRIILDEGHIIRNRSTKTARAIYALGAKRKWILTGTPIVNRLEDLYSLIRFLNFEPWSNHFLWKHFITAPFDTGKDLPLAFTLLKSILDPILLRRTKGQRGRDGKLLVELPPKEVVLEELKFNEKEEILYNWLKARAVTTFNENFRKGLLLKNYSSILTQLLRLRQVCDHIDLIKTQDTGDACGENEAFKDRMSLSNDIISKEDKEALAMIKSIEQKEIAGRMSLEEMKHTKTEIYKLYPNFDGIECSICTGPIDPRNCVITECKHCFCASCLKEHFDFQEQHQNILETEYSTEEVSNVNSHSNNVKVLCPMCRAEIKKNRLFKTVPKNLGVQLTKQSQDMLLTQVGSSNSNRQYTVRPFDPYGKSSKLNALLSHLDQIREESPGDHVIVFSQFTSFLDIIEKELANYGSEFVVYKFDGRLSMEERQKVLTNFEKECDAKKSIISILLLSLRAGGVGLNLTVASKAFLLDPHWNNAVEFQAIDRLHRVGQKKSVKVVRFVMQGSIEERMLDIQTKKNRLGEALTLNDEERRKKRIQEIQSIFKD</sequence>
<keyword evidence="7" id="KW-0862">Zinc</keyword>
<keyword evidence="6" id="KW-0347">Helicase</keyword>
<dbReference type="InterPro" id="IPR017907">
    <property type="entry name" value="Znf_RING_CS"/>
</dbReference>
<protein>
    <submittedName>
        <fullName evidence="10">DEBR0S3_14466g1_1</fullName>
    </submittedName>
</protein>
<evidence type="ECO:0000256" key="7">
    <source>
        <dbReference type="ARBA" id="ARBA00022833"/>
    </source>
</evidence>
<evidence type="ECO:0000256" key="4">
    <source>
        <dbReference type="ARBA" id="ARBA00022771"/>
    </source>
</evidence>
<dbReference type="Pfam" id="PF00176">
    <property type="entry name" value="SNF2-rel_dom"/>
    <property type="match status" value="1"/>
</dbReference>
<keyword evidence="3" id="KW-0547">Nucleotide-binding</keyword>
<evidence type="ECO:0000256" key="8">
    <source>
        <dbReference type="ARBA" id="ARBA00022840"/>
    </source>
</evidence>
<keyword evidence="5" id="KW-0378">Hydrolase</keyword>
<dbReference type="GO" id="GO:0004386">
    <property type="term" value="F:helicase activity"/>
    <property type="evidence" value="ECO:0007669"/>
    <property type="project" value="UniProtKB-KW"/>
</dbReference>
<dbReference type="GO" id="GO:0005634">
    <property type="term" value="C:nucleus"/>
    <property type="evidence" value="ECO:0007669"/>
    <property type="project" value="TreeGrafter"/>
</dbReference>
<dbReference type="CDD" id="cd18793">
    <property type="entry name" value="SF2_C_SNF"/>
    <property type="match status" value="1"/>
</dbReference>
<name>A0A7D9CYS5_DEKBR</name>
<evidence type="ECO:0000256" key="3">
    <source>
        <dbReference type="ARBA" id="ARBA00022741"/>
    </source>
</evidence>
<keyword evidence="11" id="KW-1185">Reference proteome</keyword>
<dbReference type="PANTHER" id="PTHR45626">
    <property type="entry name" value="TRANSCRIPTION TERMINATION FACTOR 2-RELATED"/>
    <property type="match status" value="1"/>
</dbReference>
<proteinExistence type="inferred from homology"/>
<dbReference type="InterPro" id="IPR038718">
    <property type="entry name" value="SNF2-like_sf"/>
</dbReference>
<dbReference type="InterPro" id="IPR050628">
    <property type="entry name" value="SNF2_RAD54_helicase_TF"/>
</dbReference>
<dbReference type="PROSITE" id="PS51194">
    <property type="entry name" value="HELICASE_CTER"/>
    <property type="match status" value="1"/>
</dbReference>
<keyword evidence="8" id="KW-0067">ATP-binding</keyword>
<dbReference type="Pfam" id="PF00271">
    <property type="entry name" value="Helicase_C"/>
    <property type="match status" value="1"/>
</dbReference>
<keyword evidence="4 9" id="KW-0863">Zinc-finger</keyword>
<dbReference type="InterPro" id="IPR013083">
    <property type="entry name" value="Znf_RING/FYVE/PHD"/>
</dbReference>
<evidence type="ECO:0000256" key="1">
    <source>
        <dbReference type="ARBA" id="ARBA00007025"/>
    </source>
</evidence>
<dbReference type="PROSITE" id="PS00518">
    <property type="entry name" value="ZF_RING_1"/>
    <property type="match status" value="1"/>
</dbReference>
<evidence type="ECO:0000256" key="2">
    <source>
        <dbReference type="ARBA" id="ARBA00022723"/>
    </source>
</evidence>
<keyword evidence="2" id="KW-0479">Metal-binding</keyword>
<dbReference type="Proteomes" id="UP000478008">
    <property type="component" value="Unassembled WGS sequence"/>
</dbReference>
<organism evidence="10 11">
    <name type="scientific">Dekkera bruxellensis</name>
    <name type="common">Brettanomyces custersii</name>
    <dbReference type="NCBI Taxonomy" id="5007"/>
    <lineage>
        <taxon>Eukaryota</taxon>
        <taxon>Fungi</taxon>
        <taxon>Dikarya</taxon>
        <taxon>Ascomycota</taxon>
        <taxon>Saccharomycotina</taxon>
        <taxon>Pichiomycetes</taxon>
        <taxon>Pichiales</taxon>
        <taxon>Pichiaceae</taxon>
        <taxon>Brettanomyces</taxon>
    </lineage>
</organism>
<dbReference type="SMART" id="SM00487">
    <property type="entry name" value="DEXDc"/>
    <property type="match status" value="1"/>
</dbReference>
<dbReference type="PANTHER" id="PTHR45626:SF22">
    <property type="entry name" value="DNA REPAIR PROTEIN RAD5"/>
    <property type="match status" value="1"/>
</dbReference>
<dbReference type="InterPro" id="IPR049730">
    <property type="entry name" value="SNF2/RAD54-like_C"/>
</dbReference>